<reference evidence="4" key="1">
    <citation type="journal article" date="2013" name="Genome Announc.">
        <title>Genome sequence of the food spoilage yeast Zygosaccharomyces bailii CLIB 213(T).</title>
        <authorList>
            <person name="Galeote V."/>
            <person name="Bigey F."/>
            <person name="Devillers H."/>
            <person name="Neuveglise C."/>
            <person name="Dequin S."/>
        </authorList>
    </citation>
    <scope>NUCLEOTIDE SEQUENCE [LARGE SCALE GENOMIC DNA]</scope>
    <source>
        <strain evidence="4">CLIB 213 / ATCC 58445 / CBS 680 / CCRC 21525 / NBRC 1098 / NCYC 1416 / NRRL Y-2227</strain>
    </source>
</reference>
<dbReference type="PANTHER" id="PTHR36089">
    <property type="entry name" value="CHITIN SYNTHASE 3 COMPLEX PROTEIN CSI2-RELATED"/>
    <property type="match status" value="1"/>
</dbReference>
<dbReference type="EMBL" id="HG316463">
    <property type="protein sequence ID" value="CDF91176.1"/>
    <property type="molecule type" value="Genomic_DNA"/>
</dbReference>
<gene>
    <name evidence="3" type="ORF">BN860_01398g</name>
</gene>
<evidence type="ECO:0000256" key="1">
    <source>
        <dbReference type="SAM" id="MobiDB-lite"/>
    </source>
</evidence>
<feature type="compositionally biased region" description="Basic and acidic residues" evidence="1">
    <location>
        <begin position="245"/>
        <end position="257"/>
    </location>
</feature>
<feature type="region of interest" description="Disordered" evidence="1">
    <location>
        <begin position="212"/>
        <end position="304"/>
    </location>
</feature>
<sequence length="304" mass="33068">MPVPALDRWAMPTLASGSFVQSASTTVSKASKTSSASKVSYSAVVTPPSADGNPNIWKSNNIPEGTVYIAVGSCVGAIFAILLMWYIITRYLSRRAAKESTYGHATQSHLSRWGDSDGGIYEHGDEKELYQSLVDHNEGDDIKPKKSLIGLLGGNSNGLHSSGSFDTLPGGEVDDDLLGGYHERFNPVQDFVPSHFPRSSLFISPTLEVVQQQQQSRSMQGRSNHFHNLSVSSLPSTAESSNNLDRPERTASPERKPKGYARYHQRNKSSVGISEHSKSASESEPNKQAPSKFLNNLLEGEDSL</sequence>
<dbReference type="GO" id="GO:0005935">
    <property type="term" value="C:cellular bud neck"/>
    <property type="evidence" value="ECO:0007669"/>
    <property type="project" value="TreeGrafter"/>
</dbReference>
<keyword evidence="2" id="KW-1133">Transmembrane helix</keyword>
<dbReference type="AlphaFoldDB" id="A0A8J2XA69"/>
<protein>
    <submittedName>
        <fullName evidence="3">ZYBA0S10-01398g1_1</fullName>
    </submittedName>
</protein>
<organism evidence="3 4">
    <name type="scientific">Zygosaccharomyces bailii (strain CLIB 213 / ATCC 58445 / CBS 680 / BCRC 21525 / NBRC 1098 / NCYC 1416 / NRRL Y-2227)</name>
    <dbReference type="NCBI Taxonomy" id="1333698"/>
    <lineage>
        <taxon>Eukaryota</taxon>
        <taxon>Fungi</taxon>
        <taxon>Dikarya</taxon>
        <taxon>Ascomycota</taxon>
        <taxon>Saccharomycotina</taxon>
        <taxon>Saccharomycetes</taxon>
        <taxon>Saccharomycetales</taxon>
        <taxon>Saccharomycetaceae</taxon>
        <taxon>Zygosaccharomyces</taxon>
    </lineage>
</organism>
<name>A0A8J2XA69_ZYGB2</name>
<dbReference type="InterPro" id="IPR051009">
    <property type="entry name" value="PRM"/>
</dbReference>
<dbReference type="PANTHER" id="PTHR36089:SF1">
    <property type="entry name" value="CHITIN SYNTHASE 3 COMPLEX PROTEIN CSI2-RELATED"/>
    <property type="match status" value="1"/>
</dbReference>
<feature type="compositionally biased region" description="Polar residues" evidence="1">
    <location>
        <begin position="216"/>
        <end position="244"/>
    </location>
</feature>
<feature type="compositionally biased region" description="Basic and acidic residues" evidence="1">
    <location>
        <begin position="275"/>
        <end position="285"/>
    </location>
</feature>
<dbReference type="GO" id="GO:0000324">
    <property type="term" value="C:fungal-type vacuole"/>
    <property type="evidence" value="ECO:0007669"/>
    <property type="project" value="TreeGrafter"/>
</dbReference>
<keyword evidence="4" id="KW-1185">Reference proteome</keyword>
<keyword evidence="2" id="KW-0472">Membrane</keyword>
<accession>A0A8J2XA69</accession>
<feature type="compositionally biased region" description="Basic residues" evidence="1">
    <location>
        <begin position="258"/>
        <end position="267"/>
    </location>
</feature>
<dbReference type="OrthoDB" id="4065319at2759"/>
<feature type="transmembrane region" description="Helical" evidence="2">
    <location>
        <begin position="67"/>
        <end position="88"/>
    </location>
</feature>
<evidence type="ECO:0000313" key="4">
    <source>
        <dbReference type="Proteomes" id="UP000019375"/>
    </source>
</evidence>
<evidence type="ECO:0000256" key="2">
    <source>
        <dbReference type="SAM" id="Phobius"/>
    </source>
</evidence>
<proteinExistence type="predicted"/>
<evidence type="ECO:0000313" key="3">
    <source>
        <dbReference type="EMBL" id="CDF91176.1"/>
    </source>
</evidence>
<dbReference type="Proteomes" id="UP000019375">
    <property type="component" value="Unassembled WGS sequence"/>
</dbReference>
<keyword evidence="2" id="KW-0812">Transmembrane</keyword>